<organism evidence="5 6">
    <name type="scientific">Meganyctiphanes norvegica</name>
    <name type="common">Northern krill</name>
    <name type="synonym">Thysanopoda norvegica</name>
    <dbReference type="NCBI Taxonomy" id="48144"/>
    <lineage>
        <taxon>Eukaryota</taxon>
        <taxon>Metazoa</taxon>
        <taxon>Ecdysozoa</taxon>
        <taxon>Arthropoda</taxon>
        <taxon>Crustacea</taxon>
        <taxon>Multicrustacea</taxon>
        <taxon>Malacostraca</taxon>
        <taxon>Eumalacostraca</taxon>
        <taxon>Eucarida</taxon>
        <taxon>Euphausiacea</taxon>
        <taxon>Euphausiidae</taxon>
        <taxon>Meganyctiphanes</taxon>
    </lineage>
</organism>
<dbReference type="InterPro" id="IPR036388">
    <property type="entry name" value="WH-like_DNA-bd_sf"/>
</dbReference>
<dbReference type="GO" id="GO:0005634">
    <property type="term" value="C:nucleus"/>
    <property type="evidence" value="ECO:0007669"/>
    <property type="project" value="UniProtKB-SubCell"/>
</dbReference>
<sequence length="243" mass="28184">QDLQKSNHNTSEFKINGNMECSNTESQVVLDPYPLDLQDNNHNTSEFKLNGNVECLKTEETHGVLDFDDTTWDFSDERWETIEVTNLNPELNLDVVTLANTIKFDLPKRVKHKSGYRKTKSNHVYLSAGCAENIVRKMPGVANRDRSPNSWEFLMRLLVNPETNPSLIKWDDESLFIFRLVDPDMIVQIWNTKSEKSSANYDNFARSLRYHYKKGVLIPIPEKQLVYRCGPKAITYINNLRKV</sequence>
<feature type="non-terminal residue" evidence="5">
    <location>
        <position position="1"/>
    </location>
</feature>
<dbReference type="Proteomes" id="UP001497623">
    <property type="component" value="Unassembled WGS sequence"/>
</dbReference>
<evidence type="ECO:0000313" key="5">
    <source>
        <dbReference type="EMBL" id="CAL4136345.1"/>
    </source>
</evidence>
<dbReference type="PANTHER" id="PTHR11849:SF190">
    <property type="entry name" value="ETS-DOMAIN PROTEIN"/>
    <property type="match status" value="1"/>
</dbReference>
<accession>A0AAV2RPG0</accession>
<evidence type="ECO:0000259" key="4">
    <source>
        <dbReference type="PROSITE" id="PS50061"/>
    </source>
</evidence>
<dbReference type="PROSITE" id="PS50061">
    <property type="entry name" value="ETS_DOMAIN_3"/>
    <property type="match status" value="1"/>
</dbReference>
<dbReference type="GO" id="GO:0043565">
    <property type="term" value="F:sequence-specific DNA binding"/>
    <property type="evidence" value="ECO:0007669"/>
    <property type="project" value="InterPro"/>
</dbReference>
<dbReference type="InterPro" id="IPR036390">
    <property type="entry name" value="WH_DNA-bd_sf"/>
</dbReference>
<gene>
    <name evidence="5" type="ORF">MNOR_LOCUS27789</name>
</gene>
<dbReference type="InterPro" id="IPR046328">
    <property type="entry name" value="ETS_fam"/>
</dbReference>
<dbReference type="Pfam" id="PF00178">
    <property type="entry name" value="Ets"/>
    <property type="match status" value="1"/>
</dbReference>
<protein>
    <recommendedName>
        <fullName evidence="4">ETS domain-containing protein</fullName>
    </recommendedName>
</protein>
<keyword evidence="6" id="KW-1185">Reference proteome</keyword>
<evidence type="ECO:0000256" key="2">
    <source>
        <dbReference type="ARBA" id="ARBA00023125"/>
    </source>
</evidence>
<dbReference type="EMBL" id="CAXKWB010029757">
    <property type="protein sequence ID" value="CAL4136345.1"/>
    <property type="molecule type" value="Genomic_DNA"/>
</dbReference>
<dbReference type="PRINTS" id="PR00454">
    <property type="entry name" value="ETSDOMAIN"/>
</dbReference>
<dbReference type="GO" id="GO:0000981">
    <property type="term" value="F:DNA-binding transcription factor activity, RNA polymerase II-specific"/>
    <property type="evidence" value="ECO:0007669"/>
    <property type="project" value="TreeGrafter"/>
</dbReference>
<proteinExistence type="inferred from homology"/>
<dbReference type="SUPFAM" id="SSF46785">
    <property type="entry name" value="Winged helix' DNA-binding domain"/>
    <property type="match status" value="1"/>
</dbReference>
<evidence type="ECO:0000313" key="6">
    <source>
        <dbReference type="Proteomes" id="UP001497623"/>
    </source>
</evidence>
<name>A0AAV2RPG0_MEGNR</name>
<dbReference type="InterPro" id="IPR000418">
    <property type="entry name" value="Ets_dom"/>
</dbReference>
<comment type="similarity">
    <text evidence="1 3">Belongs to the ETS family.</text>
</comment>
<comment type="subcellular location">
    <subcellularLocation>
        <location evidence="3">Nucleus</location>
    </subcellularLocation>
</comment>
<dbReference type="PANTHER" id="PTHR11849">
    <property type="entry name" value="ETS"/>
    <property type="match status" value="1"/>
</dbReference>
<dbReference type="GO" id="GO:0030154">
    <property type="term" value="P:cell differentiation"/>
    <property type="evidence" value="ECO:0007669"/>
    <property type="project" value="TreeGrafter"/>
</dbReference>
<evidence type="ECO:0000256" key="1">
    <source>
        <dbReference type="ARBA" id="ARBA00005562"/>
    </source>
</evidence>
<comment type="caution">
    <text evidence="5">The sequence shown here is derived from an EMBL/GenBank/DDBJ whole genome shotgun (WGS) entry which is preliminary data.</text>
</comment>
<feature type="domain" description="ETS" evidence="4">
    <location>
        <begin position="148"/>
        <end position="230"/>
    </location>
</feature>
<dbReference type="AlphaFoldDB" id="A0AAV2RPG0"/>
<dbReference type="Gene3D" id="1.10.10.10">
    <property type="entry name" value="Winged helix-like DNA-binding domain superfamily/Winged helix DNA-binding domain"/>
    <property type="match status" value="1"/>
</dbReference>
<keyword evidence="2 3" id="KW-0238">DNA-binding</keyword>
<reference evidence="5 6" key="1">
    <citation type="submission" date="2024-05" db="EMBL/GenBank/DDBJ databases">
        <authorList>
            <person name="Wallberg A."/>
        </authorList>
    </citation>
    <scope>NUCLEOTIDE SEQUENCE [LARGE SCALE GENOMIC DNA]</scope>
</reference>
<keyword evidence="3" id="KW-0539">Nucleus</keyword>
<dbReference type="SMART" id="SM00413">
    <property type="entry name" value="ETS"/>
    <property type="match status" value="1"/>
</dbReference>
<evidence type="ECO:0000256" key="3">
    <source>
        <dbReference type="RuleBase" id="RU004019"/>
    </source>
</evidence>